<evidence type="ECO:0000259" key="6">
    <source>
        <dbReference type="Pfam" id="PF00931"/>
    </source>
</evidence>
<dbReference type="Gene3D" id="3.80.10.10">
    <property type="entry name" value="Ribonuclease Inhibitor"/>
    <property type="match status" value="3"/>
</dbReference>
<proteinExistence type="predicted"/>
<dbReference type="Pfam" id="PF23559">
    <property type="entry name" value="WHD_DRP"/>
    <property type="match status" value="1"/>
</dbReference>
<dbReference type="Gene3D" id="1.10.8.430">
    <property type="entry name" value="Helical domain of apoptotic protease-activating factors"/>
    <property type="match status" value="1"/>
</dbReference>
<feature type="domain" description="R13L1/DRL21-like LRR repeat region" evidence="9">
    <location>
        <begin position="974"/>
        <end position="1037"/>
    </location>
</feature>
<feature type="domain" description="Disease resistance protein winged helix" evidence="8">
    <location>
        <begin position="420"/>
        <end position="492"/>
    </location>
</feature>
<dbReference type="SMR" id="A0A6J1EXA6"/>
<evidence type="ECO:0000313" key="11">
    <source>
        <dbReference type="RefSeq" id="XP_022932627.1"/>
    </source>
</evidence>
<dbReference type="RefSeq" id="XP_022932627.1">
    <property type="nucleotide sequence ID" value="XM_023076859.1"/>
</dbReference>
<evidence type="ECO:0000256" key="1">
    <source>
        <dbReference type="ARBA" id="ARBA00022614"/>
    </source>
</evidence>
<dbReference type="Pfam" id="PF25019">
    <property type="entry name" value="LRR_R13L1-DRL21"/>
    <property type="match status" value="3"/>
</dbReference>
<gene>
    <name evidence="11 12" type="primary">LOC111439128</name>
</gene>
<dbReference type="Gene3D" id="1.20.5.4130">
    <property type="match status" value="1"/>
</dbReference>
<dbReference type="InterPro" id="IPR032675">
    <property type="entry name" value="LRR_dom_sf"/>
</dbReference>
<dbReference type="PROSITE" id="PS51450">
    <property type="entry name" value="LRR"/>
    <property type="match status" value="1"/>
</dbReference>
<keyword evidence="10" id="KW-1185">Reference proteome</keyword>
<dbReference type="InterPro" id="IPR042197">
    <property type="entry name" value="Apaf_helical"/>
</dbReference>
<dbReference type="InterPro" id="IPR001611">
    <property type="entry name" value="Leu-rich_rpt"/>
</dbReference>
<dbReference type="GO" id="GO:0005524">
    <property type="term" value="F:ATP binding"/>
    <property type="evidence" value="ECO:0007669"/>
    <property type="project" value="UniProtKB-KW"/>
</dbReference>
<keyword evidence="1" id="KW-0433">Leucine-rich repeat</keyword>
<keyword evidence="5" id="KW-0067">ATP-binding</keyword>
<reference evidence="11 12" key="1">
    <citation type="submission" date="2025-04" db="UniProtKB">
        <authorList>
            <consortium name="RefSeq"/>
        </authorList>
    </citation>
    <scope>IDENTIFICATION</scope>
    <source>
        <tissue evidence="11 12">Young leaves</tissue>
    </source>
</reference>
<feature type="domain" description="R13L1/DRL21-like LRR repeat region" evidence="9">
    <location>
        <begin position="650"/>
        <end position="771"/>
    </location>
</feature>
<dbReference type="InterPro" id="IPR002182">
    <property type="entry name" value="NB-ARC"/>
</dbReference>
<dbReference type="AlphaFoldDB" id="A0A6J1EXA6"/>
<protein>
    <submittedName>
        <fullName evidence="11 12">Disease resistance protein RGA2-like isoform X1</fullName>
    </submittedName>
</protein>
<dbReference type="InterPro" id="IPR036388">
    <property type="entry name" value="WH-like_DNA-bd_sf"/>
</dbReference>
<feature type="domain" description="Disease resistance N-terminal" evidence="7">
    <location>
        <begin position="9"/>
        <end position="94"/>
    </location>
</feature>
<evidence type="ECO:0000259" key="9">
    <source>
        <dbReference type="Pfam" id="PF25019"/>
    </source>
</evidence>
<keyword evidence="2" id="KW-0677">Repeat</keyword>
<evidence type="ECO:0000256" key="4">
    <source>
        <dbReference type="ARBA" id="ARBA00022821"/>
    </source>
</evidence>
<dbReference type="InterPro" id="IPR058922">
    <property type="entry name" value="WHD_DRP"/>
</dbReference>
<dbReference type="FunFam" id="3.40.50.300:FF:001091">
    <property type="entry name" value="Probable disease resistance protein At1g61300"/>
    <property type="match status" value="1"/>
</dbReference>
<dbReference type="PANTHER" id="PTHR36766">
    <property type="entry name" value="PLANT BROAD-SPECTRUM MILDEW RESISTANCE PROTEIN RPW8"/>
    <property type="match status" value="1"/>
</dbReference>
<evidence type="ECO:0000313" key="12">
    <source>
        <dbReference type="RefSeq" id="XP_022932628.1"/>
    </source>
</evidence>
<dbReference type="Pfam" id="PF00931">
    <property type="entry name" value="NB-ARC"/>
    <property type="match status" value="1"/>
</dbReference>
<dbReference type="InterPro" id="IPR041118">
    <property type="entry name" value="Rx_N"/>
</dbReference>
<accession>A0A6J1EXA6</accession>
<evidence type="ECO:0000313" key="10">
    <source>
        <dbReference type="Proteomes" id="UP000504609"/>
    </source>
</evidence>
<dbReference type="Gene3D" id="1.10.10.10">
    <property type="entry name" value="Winged helix-like DNA-binding domain superfamily/Winged helix DNA-binding domain"/>
    <property type="match status" value="1"/>
</dbReference>
<evidence type="ECO:0000256" key="5">
    <source>
        <dbReference type="ARBA" id="ARBA00022840"/>
    </source>
</evidence>
<dbReference type="GO" id="GO:0006952">
    <property type="term" value="P:defense response"/>
    <property type="evidence" value="ECO:0007669"/>
    <property type="project" value="UniProtKB-KW"/>
</dbReference>
<evidence type="ECO:0000259" key="7">
    <source>
        <dbReference type="Pfam" id="PF18052"/>
    </source>
</evidence>
<dbReference type="PANTHER" id="PTHR36766:SF70">
    <property type="entry name" value="DISEASE RESISTANCE PROTEIN RGA4"/>
    <property type="match status" value="1"/>
</dbReference>
<dbReference type="Gene3D" id="3.40.50.300">
    <property type="entry name" value="P-loop containing nucleotide triphosphate hydrolases"/>
    <property type="match status" value="1"/>
</dbReference>
<keyword evidence="4" id="KW-0611">Plant defense</keyword>
<evidence type="ECO:0000256" key="3">
    <source>
        <dbReference type="ARBA" id="ARBA00022741"/>
    </source>
</evidence>
<dbReference type="InterPro" id="IPR056789">
    <property type="entry name" value="LRR_R13L1-DRL21"/>
</dbReference>
<evidence type="ECO:0000259" key="8">
    <source>
        <dbReference type="Pfam" id="PF23559"/>
    </source>
</evidence>
<organism evidence="10 11">
    <name type="scientific">Cucurbita moschata</name>
    <name type="common">Winter crookneck squash</name>
    <name type="synonym">Cucurbita pepo var. moschata</name>
    <dbReference type="NCBI Taxonomy" id="3662"/>
    <lineage>
        <taxon>Eukaryota</taxon>
        <taxon>Viridiplantae</taxon>
        <taxon>Streptophyta</taxon>
        <taxon>Embryophyta</taxon>
        <taxon>Tracheophyta</taxon>
        <taxon>Spermatophyta</taxon>
        <taxon>Magnoliopsida</taxon>
        <taxon>eudicotyledons</taxon>
        <taxon>Gunneridae</taxon>
        <taxon>Pentapetalae</taxon>
        <taxon>rosids</taxon>
        <taxon>fabids</taxon>
        <taxon>Cucurbitales</taxon>
        <taxon>Cucurbitaceae</taxon>
        <taxon>Cucurbiteae</taxon>
        <taxon>Cucurbita</taxon>
    </lineage>
</organism>
<dbReference type="GO" id="GO:0051707">
    <property type="term" value="P:response to other organism"/>
    <property type="evidence" value="ECO:0007669"/>
    <property type="project" value="UniProtKB-ARBA"/>
</dbReference>
<dbReference type="Proteomes" id="UP000504609">
    <property type="component" value="Unplaced"/>
</dbReference>
<dbReference type="SUPFAM" id="SSF52058">
    <property type="entry name" value="L domain-like"/>
    <property type="match status" value="2"/>
</dbReference>
<sequence>MAEFLWTFAVQESLKKTVIMAAEQIGLAWGFQEELSKLEEALSRARAILRNVDRTKADHEYLNLWVKKLEDIVFEADNLLDELAYEDVRRKVEIETVSIISFSTFYIKMANKIPTVAKKLQEFISTNPPPLCVATTSNEAEIDLNQTRETDSFPEEIEFIGRKTEVSYIVDKLLALESQKPLVVLTIVGTGGLGKTTLVKKVFHHDMIRKNFDTTIWVCVSHPFKINKILRAIVGSFNPTFGGSDEREVILRELQNLLSAKKYLLVLDDVWNEEPILWNELRACLVKINQKVGSAIVVTTRSGKVAEIMETDYIHHLRQLPDDDCWALFQKCVFGSDIPIIPDVIRGQLVKKFGGIPLVVKVLGGMVKSCKNDEELQSTLENLVRIELPKEDLILFTIKLSVDRLPSSSLKQCFAYCSNFPPDFHFYKEALVRMWIAQGFIQLPNECNVTMEDIGERYFDTLLSRSLFQDVEKDYRGKIEYCKMHDHIHEVACAISNDKNLREDLVTDEKYEGGEVLSICQRRTVYCCEKIAFDMITKFIYLRVLIMDHVFITELPDTIGKLKHLRYLDISGCGISNLPESIVLLYNLQTLKLDECIKLPTELTKLVNLRHLEFDWYDINPKQMPKHLSRMTQLQTLSSFIVGCDDGCKIEELGPLKNLKGDFNLLYLERVKSKEEAMTANLVEKENISQLCFKWSIEREECNDNDLNVLEGLQPHKNLRQLRIQNFPGKLLPNGIFVDNLVEINLLECTKCETLPMLGQLSKLKALQITKLSALKSIGDEFYGNYRDSRTLFPKLKAFHIWFMDSLEQWEEVDTLTNCTTFPHLESLIIRYCLKLTNIPNIFATHGQRLEVDTTNARLFSSFQTPPKLRSLHITNCTSLIKLPNWLEFCSSLEDLEIDNFCDDISLPNLQNIRNLSTLEIKKFENLPKGLGGMHNLKKLVVEGPMKDYDWSRFVPLNSLEELVLSETRTNSLTQLPRQLELLPALKYLHIENFDGVESLPEWLGNVISLETLSLRECRNLKNLPSKEALSNLTKLNRLLVYGRSQIDAVERERVFHETGIHVSRVGVPLWNS</sequence>
<dbReference type="FunFam" id="1.10.10.10:FF:000322">
    <property type="entry name" value="Probable disease resistance protein At1g63360"/>
    <property type="match status" value="1"/>
</dbReference>
<feature type="domain" description="NB-ARC" evidence="6">
    <location>
        <begin position="163"/>
        <end position="335"/>
    </location>
</feature>
<feature type="domain" description="R13L1/DRL21-like LRR repeat region" evidence="9">
    <location>
        <begin position="853"/>
        <end position="923"/>
    </location>
</feature>
<dbReference type="GeneID" id="111439128"/>
<name>A0A6J1EXA6_CUCMO</name>
<dbReference type="RefSeq" id="XP_022932628.1">
    <property type="nucleotide sequence ID" value="XM_023076860.1"/>
</dbReference>
<dbReference type="Pfam" id="PF18052">
    <property type="entry name" value="Rx_N"/>
    <property type="match status" value="1"/>
</dbReference>
<evidence type="ECO:0000256" key="2">
    <source>
        <dbReference type="ARBA" id="ARBA00022737"/>
    </source>
</evidence>
<dbReference type="PRINTS" id="PR00364">
    <property type="entry name" value="DISEASERSIST"/>
</dbReference>
<dbReference type="GO" id="GO:0043531">
    <property type="term" value="F:ADP binding"/>
    <property type="evidence" value="ECO:0007669"/>
    <property type="project" value="InterPro"/>
</dbReference>
<dbReference type="SUPFAM" id="SSF52540">
    <property type="entry name" value="P-loop containing nucleoside triphosphate hydrolases"/>
    <property type="match status" value="1"/>
</dbReference>
<dbReference type="KEGG" id="cmos:111439128"/>
<dbReference type="InterPro" id="IPR027417">
    <property type="entry name" value="P-loop_NTPase"/>
</dbReference>
<keyword evidence="3" id="KW-0547">Nucleotide-binding</keyword>